<keyword evidence="2" id="KW-0808">Transferase</keyword>
<accession>A0A1I3PF82</accession>
<name>A0A1I3PF82_9GAMM</name>
<evidence type="ECO:0000313" key="2">
    <source>
        <dbReference type="EMBL" id="SFJ19676.1"/>
    </source>
</evidence>
<dbReference type="Proteomes" id="UP000199445">
    <property type="component" value="Unassembled WGS sequence"/>
</dbReference>
<dbReference type="PANTHER" id="PTHR22916">
    <property type="entry name" value="GLYCOSYLTRANSFERASE"/>
    <property type="match status" value="1"/>
</dbReference>
<dbReference type="EMBL" id="FOSC01000001">
    <property type="protein sequence ID" value="SFJ19676.1"/>
    <property type="molecule type" value="Genomic_DNA"/>
</dbReference>
<protein>
    <submittedName>
        <fullName evidence="2">Glycosyltransferase involved in cell wall bisynthesis</fullName>
    </submittedName>
</protein>
<dbReference type="Gene3D" id="3.90.550.10">
    <property type="entry name" value="Spore Coat Polysaccharide Biosynthesis Protein SpsA, Chain A"/>
    <property type="match status" value="1"/>
</dbReference>
<sequence length="264" mass="29728">MDAPDEALPKVSIVTVCYNSAKTIADTLESVRSQTYPNIEHIVVDGGSDDGTMDMVSDYRESLGPVISEPDKGLYDAMNKGIRMASGDIVGILNSDDFYESDEVVAAIVEAFEADQTLDIVFGDVVFVTPPDLKTVSRFYHAGHFRPWKLRFGWMPPHPATFVKKAVYEQHGEYRLDMKISADYEIFVRWLVKAKLNYRWLDRVIVRMRAGGVSTGGIKSSLILNQEIVRACRENNLYTNLLMVLTKIPFKLLELRKRPGGISE</sequence>
<dbReference type="SUPFAM" id="SSF53448">
    <property type="entry name" value="Nucleotide-diphospho-sugar transferases"/>
    <property type="match status" value="1"/>
</dbReference>
<keyword evidence="3" id="KW-1185">Reference proteome</keyword>
<dbReference type="OrthoDB" id="396512at2"/>
<evidence type="ECO:0000259" key="1">
    <source>
        <dbReference type="Pfam" id="PF00535"/>
    </source>
</evidence>
<evidence type="ECO:0000313" key="3">
    <source>
        <dbReference type="Proteomes" id="UP000199445"/>
    </source>
</evidence>
<feature type="domain" description="Glycosyltransferase 2-like" evidence="1">
    <location>
        <begin position="12"/>
        <end position="135"/>
    </location>
</feature>
<dbReference type="InterPro" id="IPR001173">
    <property type="entry name" value="Glyco_trans_2-like"/>
</dbReference>
<dbReference type="AlphaFoldDB" id="A0A1I3PF82"/>
<reference evidence="2 3" key="1">
    <citation type="submission" date="2016-10" db="EMBL/GenBank/DDBJ databases">
        <authorList>
            <person name="de Groot N.N."/>
        </authorList>
    </citation>
    <scope>NUCLEOTIDE SEQUENCE [LARGE SCALE GENOMIC DNA]</scope>
    <source>
        <strain evidence="2 3">IBRC-M 10445</strain>
    </source>
</reference>
<dbReference type="InterPro" id="IPR029044">
    <property type="entry name" value="Nucleotide-diphossugar_trans"/>
</dbReference>
<dbReference type="PANTHER" id="PTHR22916:SF3">
    <property type="entry name" value="UDP-GLCNAC:BETAGAL BETA-1,3-N-ACETYLGLUCOSAMINYLTRANSFERASE-LIKE PROTEIN 1"/>
    <property type="match status" value="1"/>
</dbReference>
<organism evidence="2 3">
    <name type="scientific">Marinobacter persicus</name>
    <dbReference type="NCBI Taxonomy" id="930118"/>
    <lineage>
        <taxon>Bacteria</taxon>
        <taxon>Pseudomonadati</taxon>
        <taxon>Pseudomonadota</taxon>
        <taxon>Gammaproteobacteria</taxon>
        <taxon>Pseudomonadales</taxon>
        <taxon>Marinobacteraceae</taxon>
        <taxon>Marinobacter</taxon>
    </lineage>
</organism>
<proteinExistence type="predicted"/>
<dbReference type="RefSeq" id="WP_091700415.1">
    <property type="nucleotide sequence ID" value="NZ_BMYN01000016.1"/>
</dbReference>
<dbReference type="GO" id="GO:0016758">
    <property type="term" value="F:hexosyltransferase activity"/>
    <property type="evidence" value="ECO:0007669"/>
    <property type="project" value="UniProtKB-ARBA"/>
</dbReference>
<dbReference type="CDD" id="cd06433">
    <property type="entry name" value="GT_2_WfgS_like"/>
    <property type="match status" value="1"/>
</dbReference>
<gene>
    <name evidence="2" type="ORF">SAMN05216429_101163</name>
</gene>
<dbReference type="Pfam" id="PF00535">
    <property type="entry name" value="Glycos_transf_2"/>
    <property type="match status" value="1"/>
</dbReference>